<dbReference type="Gene3D" id="1.10.110.10">
    <property type="entry name" value="Plant lipid-transfer and hydrophobic proteins"/>
    <property type="match status" value="1"/>
</dbReference>
<dbReference type="EMBL" id="JACEFO010002096">
    <property type="protein sequence ID" value="KAF8684404.1"/>
    <property type="molecule type" value="Genomic_DNA"/>
</dbReference>
<dbReference type="Proteomes" id="UP000636709">
    <property type="component" value="Unassembled WGS sequence"/>
</dbReference>
<gene>
    <name evidence="7" type="ORF">HU200_044297</name>
</gene>
<evidence type="ECO:0000256" key="3">
    <source>
        <dbReference type="ARBA" id="ARBA00023157"/>
    </source>
</evidence>
<feature type="compositionally biased region" description="Low complexity" evidence="5">
    <location>
        <begin position="572"/>
        <end position="602"/>
    </location>
</feature>
<proteinExistence type="inferred from homology"/>
<evidence type="ECO:0000259" key="6">
    <source>
        <dbReference type="SMART" id="SM00499"/>
    </source>
</evidence>
<dbReference type="CDD" id="cd00010">
    <property type="entry name" value="AAI_LTSS"/>
    <property type="match status" value="2"/>
</dbReference>
<feature type="region of interest" description="Disordered" evidence="5">
    <location>
        <begin position="557"/>
        <end position="620"/>
    </location>
</feature>
<reference evidence="7" key="1">
    <citation type="submission" date="2020-07" db="EMBL/GenBank/DDBJ databases">
        <title>Genome sequence and genetic diversity analysis of an under-domesticated orphan crop, white fonio (Digitaria exilis).</title>
        <authorList>
            <person name="Bennetzen J.L."/>
            <person name="Chen S."/>
            <person name="Ma X."/>
            <person name="Wang X."/>
            <person name="Yssel A.E.J."/>
            <person name="Chaluvadi S.R."/>
            <person name="Johnson M."/>
            <person name="Gangashetty P."/>
            <person name="Hamidou F."/>
            <person name="Sanogo M.D."/>
            <person name="Zwaenepoel A."/>
            <person name="Wallace J."/>
            <person name="Van De Peer Y."/>
            <person name="Van Deynze A."/>
        </authorList>
    </citation>
    <scope>NUCLEOTIDE SEQUENCE</scope>
    <source>
        <tissue evidence="7">Leaves</tissue>
    </source>
</reference>
<comment type="caution">
    <text evidence="7">The sequence shown here is derived from an EMBL/GenBank/DDBJ whole genome shotgun (WGS) entry which is preliminary data.</text>
</comment>
<dbReference type="Pfam" id="PF14368">
    <property type="entry name" value="LTP_2"/>
    <property type="match status" value="2"/>
</dbReference>
<accession>A0A835B202</accession>
<organism evidence="7 8">
    <name type="scientific">Digitaria exilis</name>
    <dbReference type="NCBI Taxonomy" id="1010633"/>
    <lineage>
        <taxon>Eukaryota</taxon>
        <taxon>Viridiplantae</taxon>
        <taxon>Streptophyta</taxon>
        <taxon>Embryophyta</taxon>
        <taxon>Tracheophyta</taxon>
        <taxon>Spermatophyta</taxon>
        <taxon>Magnoliopsida</taxon>
        <taxon>Liliopsida</taxon>
        <taxon>Poales</taxon>
        <taxon>Poaceae</taxon>
        <taxon>PACMAD clade</taxon>
        <taxon>Panicoideae</taxon>
        <taxon>Panicodae</taxon>
        <taxon>Paniceae</taxon>
        <taxon>Anthephorinae</taxon>
        <taxon>Digitaria</taxon>
    </lineage>
</organism>
<dbReference type="InterPro" id="IPR043325">
    <property type="entry name" value="LTSS"/>
</dbReference>
<keyword evidence="3" id="KW-1015">Disulfide bond</keyword>
<evidence type="ECO:0000256" key="2">
    <source>
        <dbReference type="ARBA" id="ARBA00022729"/>
    </source>
</evidence>
<feature type="domain" description="Bifunctional inhibitor/plant lipid transfer protein/seed storage helical" evidence="6">
    <location>
        <begin position="484"/>
        <end position="556"/>
    </location>
</feature>
<keyword evidence="8" id="KW-1185">Reference proteome</keyword>
<dbReference type="InterPro" id="IPR036312">
    <property type="entry name" value="Bifun_inhib/LTP/seed_sf"/>
</dbReference>
<dbReference type="AlphaFoldDB" id="A0A835B202"/>
<keyword evidence="4" id="KW-0325">Glycoprotein</keyword>
<evidence type="ECO:0000256" key="1">
    <source>
        <dbReference type="ARBA" id="ARBA00009748"/>
    </source>
</evidence>
<feature type="region of interest" description="Disordered" evidence="5">
    <location>
        <begin position="1"/>
        <end position="40"/>
    </location>
</feature>
<dbReference type="OrthoDB" id="694459at2759"/>
<feature type="domain" description="Bifunctional inhibitor/plant lipid transfer protein/seed storage helical" evidence="6">
    <location>
        <begin position="188"/>
        <end position="262"/>
    </location>
</feature>
<feature type="compositionally biased region" description="Basic and acidic residues" evidence="5">
    <location>
        <begin position="1"/>
        <end position="11"/>
    </location>
</feature>
<protein>
    <recommendedName>
        <fullName evidence="6">Bifunctional inhibitor/plant lipid transfer protein/seed storage helical domain-containing protein</fullName>
    </recommendedName>
</protein>
<keyword evidence="2" id="KW-0732">Signal</keyword>
<evidence type="ECO:0000313" key="8">
    <source>
        <dbReference type="Proteomes" id="UP000636709"/>
    </source>
</evidence>
<dbReference type="SUPFAM" id="SSF47699">
    <property type="entry name" value="Bifunctional inhibitor/lipid-transfer protein/seed storage 2S albumin"/>
    <property type="match status" value="2"/>
</dbReference>
<name>A0A835B202_9POAL</name>
<feature type="compositionally biased region" description="Basic and acidic residues" evidence="5">
    <location>
        <begin position="24"/>
        <end position="36"/>
    </location>
</feature>
<evidence type="ECO:0000256" key="4">
    <source>
        <dbReference type="ARBA" id="ARBA00023180"/>
    </source>
</evidence>
<comment type="similarity">
    <text evidence="1">Belongs to the plant LTP family.</text>
</comment>
<sequence length="655" mass="66187">MAAATEAHERQGSATSSPCTPMRVEAKPLTERKRAETQAPPARTCLAAILALPRLCRLVPSPPRALPFASSPGPLPLPCGAPLSLPDEPTPPAMQVPDARFNPPQSCAAVPLQSSYSRYIQLTPRAPMAQRRRQCGFPSFPTMRWLAHLAAMALICAASTAAQPQPLPLPTATAAAPPGGAPSLPAPCPPAQATLAPCLAFFTSNSSSPPAACCAQIRAMFQSQAPCLCAAMASGPAAQLGGIGSALGQLLPTSCDLPANACSGTTTGAAAGPTAPTVAAAAPESGTNGVDDPAGTGAGGIKSVPGLLGSGAAADAAGYRGVFSAAAVSAKGRPDGVCLRLATDSDEFAVQRAPRPALNCSITTLTPVATVEPVRGERNHWESMTTKGAELITNPSELRLRPSLEIDRPIHLVSEPTAHKLFAHTASQFFATVTQYKPPAAYSAFMAWRRLQLVTLAVVMATATVTSAQQQPAAATAFPALPSCPPAPLSLSPCIGYVFGAGSGTLSACCSQLKSFLLAQGPCLCAASKLAPSPVGLLLGQAQTIIPNVCDLPNPCDDAASGEGSSPAADGATSLPSETTTTPEAETPKAEPASTTAAAAGPDAPPEEPAEDSPAPTGFKLPQLLHAAGATSSRGMSAGSVFVTVFLASVAIMYV</sequence>
<dbReference type="InterPro" id="IPR016140">
    <property type="entry name" value="Bifunc_inhib/LTP/seed_store"/>
</dbReference>
<evidence type="ECO:0000256" key="5">
    <source>
        <dbReference type="SAM" id="MobiDB-lite"/>
    </source>
</evidence>
<dbReference type="SMART" id="SM00499">
    <property type="entry name" value="AAI"/>
    <property type="match status" value="2"/>
</dbReference>
<evidence type="ECO:0000313" key="7">
    <source>
        <dbReference type="EMBL" id="KAF8684404.1"/>
    </source>
</evidence>
<dbReference type="PANTHER" id="PTHR33044">
    <property type="entry name" value="BIFUNCTIONAL INHIBITOR/LIPID-TRANSFER PROTEIN/SEED STORAGE 2S ALBUMIN SUPERFAMILY PROTEIN-RELATED"/>
    <property type="match status" value="1"/>
</dbReference>